<organism evidence="5 6">
    <name type="scientific">Roseateles saccharophilus</name>
    <name type="common">Pseudomonas saccharophila</name>
    <dbReference type="NCBI Taxonomy" id="304"/>
    <lineage>
        <taxon>Bacteria</taxon>
        <taxon>Pseudomonadati</taxon>
        <taxon>Pseudomonadota</taxon>
        <taxon>Betaproteobacteria</taxon>
        <taxon>Burkholderiales</taxon>
        <taxon>Sphaerotilaceae</taxon>
        <taxon>Roseateles</taxon>
    </lineage>
</organism>
<dbReference type="InterPro" id="IPR009081">
    <property type="entry name" value="PP-bd_ACP"/>
</dbReference>
<dbReference type="HAMAP" id="MF_01217">
    <property type="entry name" value="Acyl_carrier"/>
    <property type="match status" value="1"/>
</dbReference>
<sequence>MTDQEIFDRLRSILVDTFDIEAERVSFQSKLYDDLDIDSIDAVDLIVKLKPLVGKRLQPEAFKAVRTVQDVIDALQGLLKADAEAEVGDKPTAATA</sequence>
<dbReference type="SUPFAM" id="SSF47336">
    <property type="entry name" value="ACP-like"/>
    <property type="match status" value="1"/>
</dbReference>
<proteinExistence type="inferred from homology"/>
<keyword evidence="2 3" id="KW-0597">Phosphoprotein</keyword>
<keyword evidence="3" id="KW-0276">Fatty acid metabolism</keyword>
<dbReference type="Pfam" id="PF00550">
    <property type="entry name" value="PP-binding"/>
    <property type="match status" value="1"/>
</dbReference>
<dbReference type="EMBL" id="JAVDXU010000001">
    <property type="protein sequence ID" value="MDR7269617.1"/>
    <property type="molecule type" value="Genomic_DNA"/>
</dbReference>
<accession>A0ABU1YL85</accession>
<gene>
    <name evidence="3" type="primary">acpP</name>
    <name evidence="5" type="ORF">J2X20_002246</name>
</gene>
<dbReference type="Proteomes" id="UP001180453">
    <property type="component" value="Unassembled WGS sequence"/>
</dbReference>
<keyword evidence="6" id="KW-1185">Reference proteome</keyword>
<keyword evidence="3" id="KW-0444">Lipid biosynthesis</keyword>
<evidence type="ECO:0000256" key="3">
    <source>
        <dbReference type="HAMAP-Rule" id="MF_01217"/>
    </source>
</evidence>
<evidence type="ECO:0000256" key="1">
    <source>
        <dbReference type="ARBA" id="ARBA00022450"/>
    </source>
</evidence>
<keyword evidence="1 3" id="KW-0596">Phosphopantetheine</keyword>
<keyword evidence="3" id="KW-0443">Lipid metabolism</keyword>
<dbReference type="NCBIfam" id="NF003757">
    <property type="entry name" value="PRK05350.1"/>
    <property type="match status" value="1"/>
</dbReference>
<protein>
    <recommendedName>
        <fullName evidence="3">Acyl carrier protein</fullName>
        <shortName evidence="3">ACP</shortName>
    </recommendedName>
</protein>
<feature type="domain" description="Carrier" evidence="4">
    <location>
        <begin position="4"/>
        <end position="79"/>
    </location>
</feature>
<comment type="function">
    <text evidence="3">Carrier of the growing fatty acid chain in fatty acid biosynthesis.</text>
</comment>
<feature type="modified residue" description="O-(pantetheine 4'-phosphoryl)serine" evidence="3">
    <location>
        <position position="39"/>
    </location>
</feature>
<keyword evidence="3" id="KW-0963">Cytoplasm</keyword>
<dbReference type="Gene3D" id="1.10.1200.10">
    <property type="entry name" value="ACP-like"/>
    <property type="match status" value="1"/>
</dbReference>
<comment type="subcellular location">
    <subcellularLocation>
        <location evidence="3">Cytoplasm</location>
    </subcellularLocation>
</comment>
<name>A0ABU1YL85_ROSSA</name>
<comment type="PTM">
    <text evidence="3">4'-phosphopantetheine is transferred from CoA to a specific serine of apo-ACP by AcpS. This modification is essential for activity because fatty acids are bound in thioester linkage to the sulfhydryl of the prosthetic group.</text>
</comment>
<comment type="pathway">
    <text evidence="3">Lipid metabolism; fatty acid biosynthesis.</text>
</comment>
<dbReference type="InterPro" id="IPR003231">
    <property type="entry name" value="ACP"/>
</dbReference>
<comment type="caution">
    <text evidence="5">The sequence shown here is derived from an EMBL/GenBank/DDBJ whole genome shotgun (WGS) entry which is preliminary data.</text>
</comment>
<dbReference type="RefSeq" id="WP_310264530.1">
    <property type="nucleotide sequence ID" value="NZ_JAVDXU010000001.1"/>
</dbReference>
<comment type="similarity">
    <text evidence="3">Belongs to the acyl carrier protein (ACP) family.</text>
</comment>
<evidence type="ECO:0000313" key="6">
    <source>
        <dbReference type="Proteomes" id="UP001180453"/>
    </source>
</evidence>
<dbReference type="InterPro" id="IPR036736">
    <property type="entry name" value="ACP-like_sf"/>
</dbReference>
<keyword evidence="3" id="KW-0275">Fatty acid biosynthesis</keyword>
<evidence type="ECO:0000313" key="5">
    <source>
        <dbReference type="EMBL" id="MDR7269617.1"/>
    </source>
</evidence>
<reference evidence="5 6" key="1">
    <citation type="submission" date="2023-07" db="EMBL/GenBank/DDBJ databases">
        <title>Sorghum-associated microbial communities from plants grown in Nebraska, USA.</title>
        <authorList>
            <person name="Schachtman D."/>
        </authorList>
    </citation>
    <scope>NUCLEOTIDE SEQUENCE [LARGE SCALE GENOMIC DNA]</scope>
    <source>
        <strain evidence="5 6">BE314</strain>
    </source>
</reference>
<evidence type="ECO:0000256" key="2">
    <source>
        <dbReference type="ARBA" id="ARBA00022553"/>
    </source>
</evidence>
<evidence type="ECO:0000259" key="4">
    <source>
        <dbReference type="PROSITE" id="PS50075"/>
    </source>
</evidence>
<dbReference type="PROSITE" id="PS50075">
    <property type="entry name" value="CARRIER"/>
    <property type="match status" value="1"/>
</dbReference>